<feature type="signal peptide" evidence="1">
    <location>
        <begin position="1"/>
        <end position="22"/>
    </location>
</feature>
<proteinExistence type="predicted"/>
<dbReference type="Proteomes" id="UP000237819">
    <property type="component" value="Unassembled WGS sequence"/>
</dbReference>
<feature type="chain" id="PRO_5015528684" evidence="1">
    <location>
        <begin position="23"/>
        <end position="143"/>
    </location>
</feature>
<organism evidence="2 3">
    <name type="scientific">Blastopirellula marina</name>
    <dbReference type="NCBI Taxonomy" id="124"/>
    <lineage>
        <taxon>Bacteria</taxon>
        <taxon>Pseudomonadati</taxon>
        <taxon>Planctomycetota</taxon>
        <taxon>Planctomycetia</taxon>
        <taxon>Pirellulales</taxon>
        <taxon>Pirellulaceae</taxon>
        <taxon>Blastopirellula</taxon>
    </lineage>
</organism>
<evidence type="ECO:0000256" key="1">
    <source>
        <dbReference type="SAM" id="SignalP"/>
    </source>
</evidence>
<keyword evidence="1" id="KW-0732">Signal</keyword>
<dbReference type="EMBL" id="PUHZ01000014">
    <property type="protein sequence ID" value="PQO45572.1"/>
    <property type="molecule type" value="Genomic_DNA"/>
</dbReference>
<name>A0A2S8GMC3_9BACT</name>
<protein>
    <submittedName>
        <fullName evidence="2">Uncharacterized protein</fullName>
    </submittedName>
</protein>
<dbReference type="RefSeq" id="WP_105336063.1">
    <property type="nucleotide sequence ID" value="NZ_PUHZ01000014.1"/>
</dbReference>
<evidence type="ECO:0000313" key="2">
    <source>
        <dbReference type="EMBL" id="PQO45572.1"/>
    </source>
</evidence>
<dbReference type="AlphaFoldDB" id="A0A2S8GMC3"/>
<evidence type="ECO:0000313" key="3">
    <source>
        <dbReference type="Proteomes" id="UP000237819"/>
    </source>
</evidence>
<reference evidence="2 3" key="1">
    <citation type="submission" date="2018-02" db="EMBL/GenBank/DDBJ databases">
        <title>Comparative genomes isolates from brazilian mangrove.</title>
        <authorList>
            <person name="Araujo J.E."/>
            <person name="Taketani R.G."/>
            <person name="Silva M.C.P."/>
            <person name="Loureco M.V."/>
            <person name="Andreote F.D."/>
        </authorList>
    </citation>
    <scope>NUCLEOTIDE SEQUENCE [LARGE SCALE GENOMIC DNA]</scope>
    <source>
        <strain evidence="2 3">Nap-Phe MGV</strain>
    </source>
</reference>
<accession>A0A2S8GMC3</accession>
<gene>
    <name evidence="2" type="ORF">C5Y93_14120</name>
</gene>
<comment type="caution">
    <text evidence="2">The sequence shown here is derived from an EMBL/GenBank/DDBJ whole genome shotgun (WGS) entry which is preliminary data.</text>
</comment>
<sequence>MQVRNCLGLWLLGFLIAIVSFAAPASAASPKDSVPLPVPKLLPGYPASIDFDEIETFIARQKFGFPGCTRKVRFEGKTRTGSREHYQAAKTPWLKEKAPVTVTYVFVGNQSIIMEVQVGQQWYWREERGVAAFRWDRRLPWER</sequence>